<dbReference type="Proteomes" id="UP001186974">
    <property type="component" value="Unassembled WGS sequence"/>
</dbReference>
<gene>
    <name evidence="1" type="ORF">LTS18_000506</name>
</gene>
<accession>A0ACC3DG55</accession>
<evidence type="ECO:0000313" key="1">
    <source>
        <dbReference type="EMBL" id="KAK3068841.1"/>
    </source>
</evidence>
<reference evidence="1" key="1">
    <citation type="submission" date="2024-09" db="EMBL/GenBank/DDBJ databases">
        <title>Black Yeasts Isolated from many extreme environments.</title>
        <authorList>
            <person name="Coleine C."/>
            <person name="Stajich J.E."/>
            <person name="Selbmann L."/>
        </authorList>
    </citation>
    <scope>NUCLEOTIDE SEQUENCE</scope>
    <source>
        <strain evidence="1">CCFEE 5737</strain>
    </source>
</reference>
<proteinExistence type="predicted"/>
<name>A0ACC3DG55_9PEZI</name>
<comment type="caution">
    <text evidence="1">The sequence shown here is derived from an EMBL/GenBank/DDBJ whole genome shotgun (WGS) entry which is preliminary data.</text>
</comment>
<feature type="non-terminal residue" evidence="1">
    <location>
        <position position="70"/>
    </location>
</feature>
<dbReference type="EMBL" id="JAWDJW010005214">
    <property type="protein sequence ID" value="KAK3068841.1"/>
    <property type="molecule type" value="Genomic_DNA"/>
</dbReference>
<sequence>MSVGQAVEAFPAVSTSHQFVQGRNSRPTDTHRRRRSSGLGGEPRGDTAAPAFATLPERGLTTSKGASSSS</sequence>
<organism evidence="1 2">
    <name type="scientific">Coniosporium uncinatum</name>
    <dbReference type="NCBI Taxonomy" id="93489"/>
    <lineage>
        <taxon>Eukaryota</taxon>
        <taxon>Fungi</taxon>
        <taxon>Dikarya</taxon>
        <taxon>Ascomycota</taxon>
        <taxon>Pezizomycotina</taxon>
        <taxon>Dothideomycetes</taxon>
        <taxon>Dothideomycetes incertae sedis</taxon>
        <taxon>Coniosporium</taxon>
    </lineage>
</organism>
<protein>
    <submittedName>
        <fullName evidence="1">Uncharacterized protein</fullName>
    </submittedName>
</protein>
<keyword evidence="2" id="KW-1185">Reference proteome</keyword>
<evidence type="ECO:0000313" key="2">
    <source>
        <dbReference type="Proteomes" id="UP001186974"/>
    </source>
</evidence>